<comment type="caution">
    <text evidence="4">The sequence shown here is derived from an EMBL/GenBank/DDBJ whole genome shotgun (WGS) entry which is preliminary data.</text>
</comment>
<evidence type="ECO:0000313" key="4">
    <source>
        <dbReference type="EMBL" id="PKF69447.1"/>
    </source>
</evidence>
<dbReference type="InterPro" id="IPR036938">
    <property type="entry name" value="PAP2/HPO_sf"/>
</dbReference>
<dbReference type="RefSeq" id="WP_101172963.1">
    <property type="nucleotide sequence ID" value="NZ_JAKRKB010000013.1"/>
</dbReference>
<dbReference type="Proteomes" id="UP000233249">
    <property type="component" value="Unassembled WGS sequence"/>
</dbReference>
<dbReference type="OrthoDB" id="9805301at2"/>
<feature type="domain" description="Phosphatidic acid phosphatase type 2/haloperoxidase" evidence="3">
    <location>
        <begin position="173"/>
        <end position="290"/>
    </location>
</feature>
<dbReference type="Gene3D" id="1.20.144.10">
    <property type="entry name" value="Phosphatidic acid phosphatase type 2/haloperoxidase"/>
    <property type="match status" value="1"/>
</dbReference>
<evidence type="ECO:0000256" key="1">
    <source>
        <dbReference type="SAM" id="MobiDB-lite"/>
    </source>
</evidence>
<dbReference type="PRINTS" id="PR00483">
    <property type="entry name" value="BACPHPHTASE"/>
</dbReference>
<dbReference type="GO" id="GO:0003993">
    <property type="term" value="F:acid phosphatase activity"/>
    <property type="evidence" value="ECO:0007669"/>
    <property type="project" value="InterPro"/>
</dbReference>
<dbReference type="SMART" id="SM00014">
    <property type="entry name" value="acidPPc"/>
    <property type="match status" value="1"/>
</dbReference>
<proteinExistence type="predicted"/>
<dbReference type="Pfam" id="PF01569">
    <property type="entry name" value="PAP2"/>
    <property type="match status" value="1"/>
</dbReference>
<feature type="chain" id="PRO_5014703052" evidence="2">
    <location>
        <begin position="30"/>
        <end position="426"/>
    </location>
</feature>
<dbReference type="STRING" id="1121365.GCA_000375365_00316"/>
<feature type="signal peptide" evidence="2">
    <location>
        <begin position="1"/>
        <end position="29"/>
    </location>
</feature>
<evidence type="ECO:0000256" key="2">
    <source>
        <dbReference type="SAM" id="SignalP"/>
    </source>
</evidence>
<dbReference type="EMBL" id="PJAF01000003">
    <property type="protein sequence ID" value="PKF69447.1"/>
    <property type="molecule type" value="Genomic_DNA"/>
</dbReference>
<dbReference type="AlphaFoldDB" id="A0A2N0X9U2"/>
<evidence type="ECO:0000259" key="3">
    <source>
        <dbReference type="SMART" id="SM00014"/>
    </source>
</evidence>
<accession>A0A2N0X9U2</accession>
<name>A0A2N0X9U2_9CORY</name>
<organism evidence="4 5">
    <name type="scientific">Corynebacterium mastitidis</name>
    <dbReference type="NCBI Taxonomy" id="161890"/>
    <lineage>
        <taxon>Bacteria</taxon>
        <taxon>Bacillati</taxon>
        <taxon>Actinomycetota</taxon>
        <taxon>Actinomycetes</taxon>
        <taxon>Mycobacteriales</taxon>
        <taxon>Corynebacteriaceae</taxon>
        <taxon>Corynebacterium</taxon>
    </lineage>
</organism>
<reference evidence="4 5" key="1">
    <citation type="submission" date="2017-12" db="EMBL/GenBank/DDBJ databases">
        <title>Corynebacterium mastitidis 16-1433 Genome.</title>
        <authorList>
            <person name="Gulvik C.A."/>
        </authorList>
    </citation>
    <scope>NUCLEOTIDE SEQUENCE [LARGE SCALE GENOMIC DNA]</scope>
    <source>
        <strain evidence="4 5">16-1433</strain>
    </source>
</reference>
<sequence length="426" mass="45437">MNNPSVLRALLVSGLVAAVGVAAPGPAVAQPQAPELSELSSAASARAAEELPPNPVIQPAPVQHEGAPRPVPFGPERIARWYESDASSHGGFYFPVVEGFSALRREHPEVLAQNLEDVVAINNAAAENPGLIERALGDDHDDLMLTMSEAWGEELGGAFRQAVAEHRLPKTTQLLSGVLARGGGLASSTYAEKYWFGYDRPFVVAPDRITRYHREGGDDEYSTTSSFPSGHTNMATWKSVVMASLLPELGAQMLARGSEVGYHRLVVGVHYPLDVIGGRMTGMAAAADRLGDPEFAALVREAGEELRAELEWRCGASVADCAARGGQYLDAAQAQEAFTQRMNYGFGPVGQRGLPMVVPQAAPVLLAARFPELSWEQRARVLELTAQDSGYPLDKSGPEGSWQRLNLAAAWNARPVVSPDGGVALG</sequence>
<feature type="region of interest" description="Disordered" evidence="1">
    <location>
        <begin position="39"/>
        <end position="70"/>
    </location>
</feature>
<evidence type="ECO:0000313" key="5">
    <source>
        <dbReference type="Proteomes" id="UP000233249"/>
    </source>
</evidence>
<dbReference type="SUPFAM" id="SSF48317">
    <property type="entry name" value="Acid phosphatase/Vanadium-dependent haloperoxidase"/>
    <property type="match status" value="1"/>
</dbReference>
<gene>
    <name evidence="4" type="ORF">CXB45_02015</name>
</gene>
<dbReference type="GO" id="GO:0030288">
    <property type="term" value="C:outer membrane-bounded periplasmic space"/>
    <property type="evidence" value="ECO:0007669"/>
    <property type="project" value="InterPro"/>
</dbReference>
<dbReference type="InterPro" id="IPR000326">
    <property type="entry name" value="PAP2/HPO"/>
</dbReference>
<keyword evidence="2" id="KW-0732">Signal</keyword>
<protein>
    <submittedName>
        <fullName evidence="4">Acid phosphatase</fullName>
    </submittedName>
</protein>
<dbReference type="InterPro" id="IPR001011">
    <property type="entry name" value="Acid_Pase_classA_bac"/>
</dbReference>